<feature type="region of interest" description="Disordered" evidence="1">
    <location>
        <begin position="67"/>
        <end position="96"/>
    </location>
</feature>
<feature type="compositionally biased region" description="Low complexity" evidence="1">
    <location>
        <begin position="78"/>
        <end position="88"/>
    </location>
</feature>
<proteinExistence type="predicted"/>
<evidence type="ECO:0000313" key="2">
    <source>
        <dbReference type="EMBL" id="CAB4199770.1"/>
    </source>
</evidence>
<sequence>MYRYAGEGWDLRNIACAILSDDGTQTANLNTEAVAVIAERLKAHVTGSKRIDGDAWLARELKAEKRLAKRQSTRATGSSASDRALSSSRSKRKATV</sequence>
<gene>
    <name evidence="2" type="ORF">UFOVP1351_8</name>
</gene>
<name>A0A6J5RQY1_9CAUD</name>
<dbReference type="EMBL" id="LR797306">
    <property type="protein sequence ID" value="CAB4199770.1"/>
    <property type="molecule type" value="Genomic_DNA"/>
</dbReference>
<protein>
    <submittedName>
        <fullName evidence="2">Uncharacterized protein</fullName>
    </submittedName>
</protein>
<accession>A0A6J5RQY1</accession>
<evidence type="ECO:0000256" key="1">
    <source>
        <dbReference type="SAM" id="MobiDB-lite"/>
    </source>
</evidence>
<reference evidence="2" key="1">
    <citation type="submission" date="2020-05" db="EMBL/GenBank/DDBJ databases">
        <authorList>
            <person name="Chiriac C."/>
            <person name="Salcher M."/>
            <person name="Ghai R."/>
            <person name="Kavagutti S V."/>
        </authorList>
    </citation>
    <scope>NUCLEOTIDE SEQUENCE</scope>
</reference>
<organism evidence="2">
    <name type="scientific">uncultured Caudovirales phage</name>
    <dbReference type="NCBI Taxonomy" id="2100421"/>
    <lineage>
        <taxon>Viruses</taxon>
        <taxon>Duplodnaviria</taxon>
        <taxon>Heunggongvirae</taxon>
        <taxon>Uroviricota</taxon>
        <taxon>Caudoviricetes</taxon>
        <taxon>Peduoviridae</taxon>
        <taxon>Maltschvirus</taxon>
        <taxon>Maltschvirus maltsch</taxon>
    </lineage>
</organism>